<feature type="transmembrane region" description="Helical" evidence="4">
    <location>
        <begin position="1205"/>
        <end position="1226"/>
    </location>
</feature>
<keyword evidence="4" id="KW-1133">Transmembrane helix</keyword>
<comment type="caution">
    <text evidence="6">The sequence shown here is derived from an EMBL/GenBank/DDBJ whole genome shotgun (WGS) entry which is preliminary data.</text>
</comment>
<evidence type="ECO:0000256" key="2">
    <source>
        <dbReference type="ARBA" id="ARBA00022737"/>
    </source>
</evidence>
<keyword evidence="4" id="KW-0472">Membrane</keyword>
<feature type="transmembrane region" description="Helical" evidence="4">
    <location>
        <begin position="1021"/>
        <end position="1039"/>
    </location>
</feature>
<dbReference type="Proteomes" id="UP000689195">
    <property type="component" value="Unassembled WGS sequence"/>
</dbReference>
<dbReference type="EMBL" id="CAJJDO010000090">
    <property type="protein sequence ID" value="CAD8187939.1"/>
    <property type="molecule type" value="Genomic_DNA"/>
</dbReference>
<proteinExistence type="predicted"/>
<feature type="chain" id="PRO_5035733534" evidence="5">
    <location>
        <begin position="20"/>
        <end position="1393"/>
    </location>
</feature>
<dbReference type="InterPro" id="IPR011936">
    <property type="entry name" value="Myxo_disulph_rpt"/>
</dbReference>
<evidence type="ECO:0000256" key="4">
    <source>
        <dbReference type="SAM" id="Phobius"/>
    </source>
</evidence>
<dbReference type="PANTHER" id="PTHR38934:SF6">
    <property type="entry name" value="CHROMOSOME UNDETERMINED SCAFFOLD_176, WHOLE GENOME SHOTGUN SEQUENCE"/>
    <property type="match status" value="1"/>
</dbReference>
<name>A0A8S1WID0_9CILI</name>
<feature type="transmembrane region" description="Helical" evidence="4">
    <location>
        <begin position="1266"/>
        <end position="1286"/>
    </location>
</feature>
<keyword evidence="4" id="KW-0812">Transmembrane</keyword>
<feature type="transmembrane region" description="Helical" evidence="4">
    <location>
        <begin position="1116"/>
        <end position="1137"/>
    </location>
</feature>
<dbReference type="Pfam" id="PF13948">
    <property type="entry name" value="DUF4215"/>
    <property type="match status" value="6"/>
</dbReference>
<evidence type="ECO:0000256" key="3">
    <source>
        <dbReference type="ARBA" id="ARBA00023157"/>
    </source>
</evidence>
<accession>A0A8S1WID0</accession>
<evidence type="ECO:0000256" key="5">
    <source>
        <dbReference type="SAM" id="SignalP"/>
    </source>
</evidence>
<feature type="transmembrane region" description="Helical" evidence="4">
    <location>
        <begin position="1329"/>
        <end position="1354"/>
    </location>
</feature>
<protein>
    <submittedName>
        <fullName evidence="6">Uncharacterized protein</fullName>
    </submittedName>
</protein>
<gene>
    <name evidence="6" type="ORF">PPENT_87.1.T0900120</name>
</gene>
<feature type="transmembrane region" description="Helical" evidence="4">
    <location>
        <begin position="1298"/>
        <end position="1317"/>
    </location>
</feature>
<evidence type="ECO:0000256" key="1">
    <source>
        <dbReference type="ARBA" id="ARBA00022729"/>
    </source>
</evidence>
<dbReference type="OrthoDB" id="293816at2759"/>
<dbReference type="PANTHER" id="PTHR38934">
    <property type="entry name" value="HYPHALLY REGULATED CELL WALL PROTEIN 1"/>
    <property type="match status" value="1"/>
</dbReference>
<reference evidence="6" key="1">
    <citation type="submission" date="2021-01" db="EMBL/GenBank/DDBJ databases">
        <authorList>
            <consortium name="Genoscope - CEA"/>
            <person name="William W."/>
        </authorList>
    </citation>
    <scope>NUCLEOTIDE SEQUENCE</scope>
</reference>
<evidence type="ECO:0000313" key="6">
    <source>
        <dbReference type="EMBL" id="CAD8187939.1"/>
    </source>
</evidence>
<dbReference type="NCBIfam" id="TIGR02232">
    <property type="entry name" value="myxo_disulf_rpt"/>
    <property type="match status" value="4"/>
</dbReference>
<evidence type="ECO:0000313" key="7">
    <source>
        <dbReference type="Proteomes" id="UP000689195"/>
    </source>
</evidence>
<keyword evidence="1 5" id="KW-0732">Signal</keyword>
<sequence>MLHRLFILAISSYSQVLYSESFTSNSFTTSEEWMLTGQNSIYSNCGSVRLFGGYGAFAEQTSATKLFQLPPHHTVLITLEFWKIDSWDNEIFFIYLDEILGFQNNYGFEDTQLCGQSSKGEIVEQISITKPHNYQSLFILMTSNLDQDSANESWGIRNFKLFIYPCPSGCQTCVSTDSREDCIYWKNIENSLASVDFNSFNVDGWTIESGCKFTSYCLSIPLLGGYDCTGRTSQLFKKINLSAHSQVKIKFRFMFLDRWNSKSAYLYVDNNLKWTKTLTLNVRVIQNLCGLSYDDIPQNDQFTMAHSGSSIKLLFTSNLSQDMQNESFGIRDIQIFIDCLFGSSFNQACGSICGNGVLEQYEECDDGNIYSFDGCFNCQYSCLEGCSNCISGICFECDIGWFFDSNFNTCTAIFDDKKYSIWEECDDLLHFEICKNGKFIAPSNCLSYQFGICNQCKLNYELINNNCESICQNQLIVNDIQCVDYNLYAFDKCHQCAYDLEEGCKLQQNGICIECLDGWKLEKPINICLPICGDLIVVGYEECDISRYINKSYECNQCFYNCQNECTNCQYGICYDCIIGWKLMNQQCESGCGDNQIQGTEECDDMNSIRFDGCNKCRNDCQLECSFCQSGICLDCIYGWHLNDYFLCESECGDSQIALISYEECEDSNNLQFDGCYQCKQECCRYCTSCIYGICYDCQYTFKLIDQLCLPVCGDGLITIGYEQCDDMNEIPYDGCYNCNYQCRQFCKLCIKGVCYDLCEEGYYVVNNICYPICGDGILVEEEECDDQNDDKSDGCFNCYFYCPDHCEICFEGRCKVCEQGYELIPNQNQCQTFCGNGLVSMDEECDDMNKQDGDGCSQQCTIEINYICKNYLYSFTQCTYEKYPKFQASLIRQDYQIQYVSLHFDQQVKNIENNIFSEFIQFNLMGVDYEFYNITLIIVQEALQYCTYVEYMVEISINTTLLSPPIIEIILNQQLYNENEAPLMNQYQRVKLNLPKYIDDKKKQSSHILKNVGTNIMKSIGGMGIFLLLLGNSFRGIIEILQQQSYLKFINVVYPLNLFIYFESSNIITMQPLLDFFHFNLLQLELVQTQFVESKEKFQFYQINADILNNIQAQIFLILTLLFIYIGCILFIQVFISMKNLHYFYFGLTVAQFFVKIQNGCFQIKRECEKEGLRQFLIANCWDLLFMSFLQISSQSFTTTRPMVSIIIGYLILYTFAILISNYFFKETKYTSISRYKIKKFDLLLILKKFLFVGILVLFQRNQEIQSILLALVCNFSLIFIILFRTRKNKFDYFNQIIMEASLFIFCSTVAFYWDLMQTYIVYDSQILFGWLHISILLSVLVINLGQQFYTILVKLKKVLIKKFQNILNQGQNKQMDPYPLIPIKNIMELKL</sequence>
<keyword evidence="7" id="KW-1185">Reference proteome</keyword>
<organism evidence="6 7">
    <name type="scientific">Paramecium pentaurelia</name>
    <dbReference type="NCBI Taxonomy" id="43138"/>
    <lineage>
        <taxon>Eukaryota</taxon>
        <taxon>Sar</taxon>
        <taxon>Alveolata</taxon>
        <taxon>Ciliophora</taxon>
        <taxon>Intramacronucleata</taxon>
        <taxon>Oligohymenophorea</taxon>
        <taxon>Peniculida</taxon>
        <taxon>Parameciidae</taxon>
        <taxon>Paramecium</taxon>
    </lineage>
</organism>
<feature type="signal peptide" evidence="5">
    <location>
        <begin position="1"/>
        <end position="19"/>
    </location>
</feature>
<keyword evidence="2" id="KW-0677">Repeat</keyword>
<keyword evidence="3" id="KW-1015">Disulfide bond</keyword>
<feature type="transmembrane region" description="Helical" evidence="4">
    <location>
        <begin position="1242"/>
        <end position="1260"/>
    </location>
</feature>